<name>A0ABW8JF40_9GAMM</name>
<evidence type="ECO:0000259" key="1">
    <source>
        <dbReference type="PROSITE" id="PS50035"/>
    </source>
</evidence>
<dbReference type="EMBL" id="JADIKJ010000001">
    <property type="protein sequence ID" value="MFK2898911.1"/>
    <property type="molecule type" value="Genomic_DNA"/>
</dbReference>
<dbReference type="RefSeq" id="WP_404544073.1">
    <property type="nucleotide sequence ID" value="NZ_JADIKJ010000001.1"/>
</dbReference>
<protein>
    <submittedName>
        <fullName evidence="2">Phospholipase D family protein</fullName>
    </submittedName>
</protein>
<comment type="caution">
    <text evidence="2">The sequence shown here is derived from an EMBL/GenBank/DDBJ whole genome shotgun (WGS) entry which is preliminary data.</text>
</comment>
<dbReference type="InterPro" id="IPR001736">
    <property type="entry name" value="PLipase_D/transphosphatidylase"/>
</dbReference>
<dbReference type="CDD" id="cd09117">
    <property type="entry name" value="PLDc_Bfil_DEXD_like"/>
    <property type="match status" value="1"/>
</dbReference>
<dbReference type="Gene3D" id="3.30.870.10">
    <property type="entry name" value="Endonuclease Chain A"/>
    <property type="match status" value="1"/>
</dbReference>
<sequence>MSVKLLLNQDDQKHHVQEITRLLGASHHFECLVAFAKRTPDTTLDKLKKKLAGGMSARMVIGRSFYLTDPPLLRELLALSEKHQLELYLSNTDVTFHPKIYAFDGPKGKTVIIGSANLTYGGLEGNYEASALITDTDGTITRSIKKHFDELIDAEEIIPATKELINEYEHEHTVHRTLHALADRRAHLIANKEIAHGKNGTDGAGAPGNYALLRETLRLMKEDKSHEGFSADRKRRDKDLVIARGMLTTLATNRVVPGQSFLQRYEALIEHFHSGQLFRAKTVIAKKADLFLDGIADIVAHGRGLQPRDAFNLLHGHFSEIKSAGINILTEVLHAIDPTKFAVMNQNAVAGMVSAGIHDYPERPLKTNVDGKKYARYCRDADTVRDALGLTNLSELDALFNYNFYKNKRS</sequence>
<keyword evidence="3" id="KW-1185">Reference proteome</keyword>
<dbReference type="Proteomes" id="UP001620461">
    <property type="component" value="Unassembled WGS sequence"/>
</dbReference>
<accession>A0ABW8JF40</accession>
<dbReference type="Pfam" id="PF13091">
    <property type="entry name" value="PLDc_2"/>
    <property type="match status" value="1"/>
</dbReference>
<dbReference type="SUPFAM" id="SSF56024">
    <property type="entry name" value="Phospholipase D/nuclease"/>
    <property type="match status" value="1"/>
</dbReference>
<evidence type="ECO:0000313" key="3">
    <source>
        <dbReference type="Proteomes" id="UP001620461"/>
    </source>
</evidence>
<organism evidence="2 3">
    <name type="scientific">Dyella jejuensis</name>
    <dbReference type="NCBI Taxonomy" id="1432009"/>
    <lineage>
        <taxon>Bacteria</taxon>
        <taxon>Pseudomonadati</taxon>
        <taxon>Pseudomonadota</taxon>
        <taxon>Gammaproteobacteria</taxon>
        <taxon>Lysobacterales</taxon>
        <taxon>Rhodanobacteraceae</taxon>
        <taxon>Dyella</taxon>
    </lineage>
</organism>
<dbReference type="PROSITE" id="PS50035">
    <property type="entry name" value="PLD"/>
    <property type="match status" value="1"/>
</dbReference>
<reference evidence="2 3" key="1">
    <citation type="submission" date="2020-10" db="EMBL/GenBank/DDBJ databases">
        <title>Phylogeny of dyella-like bacteria.</title>
        <authorList>
            <person name="Fu J."/>
        </authorList>
    </citation>
    <scope>NUCLEOTIDE SEQUENCE [LARGE SCALE GENOMIC DNA]</scope>
    <source>
        <strain evidence="2 3">JP1</strain>
    </source>
</reference>
<gene>
    <name evidence="2" type="ORF">ISP15_00995</name>
</gene>
<proteinExistence type="predicted"/>
<dbReference type="InterPro" id="IPR025202">
    <property type="entry name" value="PLD-like_dom"/>
</dbReference>
<feature type="domain" description="PLD phosphodiesterase" evidence="1">
    <location>
        <begin position="92"/>
        <end position="122"/>
    </location>
</feature>
<evidence type="ECO:0000313" key="2">
    <source>
        <dbReference type="EMBL" id="MFK2898911.1"/>
    </source>
</evidence>